<evidence type="ECO:0000313" key="2">
    <source>
        <dbReference type="Proteomes" id="UP000375690"/>
    </source>
</evidence>
<sequence>MMTNNPNANLIEAMKEKLPLKGQLADMLMDTLYIGKEAVYRRLRGEVPFTLQESALISRKLGISLDKIIGLSFKSNAMFNINIVDYDDPFESYYNILEKYVSLISMMPDDPNSVMGTSANIIPQTLYLKHELLAKFRLFKWMYQNKYIDCKSFEELEIPTKLANIQKDYVGMTRHIHSTDYIWDNMIFQHLINDIQYFASIHLISDETKEEIKKELFLLADELEELAVNGKTADGNRVRIYVSNINFEATYSYVDINNLQLSLIRIYSINSITTMDNEIFCTLKEWIQSLKKFSTLISESGEMQRIQFFKQQREIIDAL</sequence>
<proteinExistence type="predicted"/>
<accession>A0A6A1XSH6</accession>
<protein>
    <recommendedName>
        <fullName evidence="3">Transcription regulator BetR N-terminal domain-containing protein</fullName>
    </recommendedName>
</protein>
<comment type="caution">
    <text evidence="1">The sequence shown here is derived from an EMBL/GenBank/DDBJ whole genome shotgun (WGS) entry which is preliminary data.</text>
</comment>
<name>A0A6A1XSH6_BACOV</name>
<dbReference type="EMBL" id="VWFC01000002">
    <property type="protein sequence ID" value="KAB1330612.1"/>
    <property type="molecule type" value="Genomic_DNA"/>
</dbReference>
<dbReference type="RefSeq" id="WP_272196648.1">
    <property type="nucleotide sequence ID" value="NZ_CP113514.1"/>
</dbReference>
<evidence type="ECO:0008006" key="3">
    <source>
        <dbReference type="Google" id="ProtNLM"/>
    </source>
</evidence>
<gene>
    <name evidence="1" type="ORF">F3B53_02420</name>
</gene>
<organism evidence="1 2">
    <name type="scientific">Bacteroides ovatus</name>
    <dbReference type="NCBI Taxonomy" id="28116"/>
    <lineage>
        <taxon>Bacteria</taxon>
        <taxon>Pseudomonadati</taxon>
        <taxon>Bacteroidota</taxon>
        <taxon>Bacteroidia</taxon>
        <taxon>Bacteroidales</taxon>
        <taxon>Bacteroidaceae</taxon>
        <taxon>Bacteroides</taxon>
    </lineage>
</organism>
<dbReference type="Proteomes" id="UP000375690">
    <property type="component" value="Unassembled WGS sequence"/>
</dbReference>
<reference evidence="1 2" key="1">
    <citation type="journal article" date="2019" name="Nat. Med.">
        <title>A library of human gut bacterial isolates paired with longitudinal multiomics data enables mechanistic microbiome research.</title>
        <authorList>
            <person name="Poyet M."/>
            <person name="Groussin M."/>
            <person name="Gibbons S.M."/>
            <person name="Avila-Pacheco J."/>
            <person name="Jiang X."/>
            <person name="Kearney S.M."/>
            <person name="Perrotta A.R."/>
            <person name="Berdy B."/>
            <person name="Zhao S."/>
            <person name="Lieberman T.D."/>
            <person name="Swanson P.K."/>
            <person name="Smith M."/>
            <person name="Roesemann S."/>
            <person name="Alexander J.E."/>
            <person name="Rich S.A."/>
            <person name="Livny J."/>
            <person name="Vlamakis H."/>
            <person name="Clish C."/>
            <person name="Bullock K."/>
            <person name="Deik A."/>
            <person name="Scott J."/>
            <person name="Pierce K.A."/>
            <person name="Xavier R.J."/>
            <person name="Alm E.J."/>
        </authorList>
    </citation>
    <scope>NUCLEOTIDE SEQUENCE [LARGE SCALE GENOMIC DNA]</scope>
    <source>
        <strain evidence="1 2">BIOML-A2</strain>
    </source>
</reference>
<dbReference type="AlphaFoldDB" id="A0A6A1XSH6"/>
<evidence type="ECO:0000313" key="1">
    <source>
        <dbReference type="EMBL" id="KAB1330612.1"/>
    </source>
</evidence>